<dbReference type="VEuPathDB" id="FungiDB:KRP23_10876"/>
<organism evidence="2 3">
    <name type="scientific">Phytophthora ramorum</name>
    <name type="common">Sudden oak death agent</name>
    <dbReference type="NCBI Taxonomy" id="164328"/>
    <lineage>
        <taxon>Eukaryota</taxon>
        <taxon>Sar</taxon>
        <taxon>Stramenopiles</taxon>
        <taxon>Oomycota</taxon>
        <taxon>Peronosporomycetes</taxon>
        <taxon>Peronosporales</taxon>
        <taxon>Peronosporaceae</taxon>
        <taxon>Phytophthora</taxon>
    </lineage>
</organism>
<dbReference type="HOGENOM" id="CLU_011034_0_0_1"/>
<sequence>MEDESDVFQDFGSDASDFDDDVDWNFTDGESASILQLMGEANSTKSGGTDAIPLSTAAKDHPTAPKAIDPYSAKVEEVSTSGYSDEELLDELYPESKLQVIAEVVKTAELQNDENRSRSTECEVEWALMALEEQEQLKHQSRSASPTHGDADFVSLFEEMYGGETVIALSTPSPTAQVNPHKSGLKDFASRRADEQIVVKQDDACSSTKADNSIPGNVPADLFDMLKLIYTKTTEVQQDLPTLLYAASRMLCLVDHDGKAQKFESISSLNSLTKAVCSLEELLYDQDFVNSFAPTREESLTIKWSKTIDMLPLLAKKLQYEQEREQHDQKEAESVSSVKLIAKGSERILLKNGMWAESLDERIHRLAQHRTNTEFSCALLYFGFVPDLNTPWESSASGDNDSEITLLWHSWTAFTRDDTGAPGSKLAVKVLERVLFSVILGGRTGEPSSLQTREVQMLLRMYRANYYSRKHTQLKSHQNDSKAGQKWAKECQTSQRSSSRRQRIRYSLHGKPIRNNGTPETDFLSEREQLLQEKIDEMRDAKVKQELEGCTFHPCINPVPSEVAALRSARQSSPSATVSTFERLYSDAFQRQNNVVEKYLEAKLHREELEKQESRVHPSYVNGLTIEERLENLHVALAGNALPVDFHKKIDAMRTATEIKALDEQMKERRLQPAQFKKANDGRTIVLPFQFATEIRASLSTELKQQRTKTAHRPRDHVMKGLRPPTEGKEREVPTPVHPRAKIHENVDSSDYQEADLCLDVHLSPSETHQLYLNIHDDPHEVVKRFARHFSLTNTQRHFLVQLVETRLEQFTNLQV</sequence>
<evidence type="ECO:0000313" key="2">
    <source>
        <dbReference type="EnsemblProtists" id="Phyra79634"/>
    </source>
</evidence>
<feature type="region of interest" description="Disordered" evidence="1">
    <location>
        <begin position="43"/>
        <end position="67"/>
    </location>
</feature>
<reference evidence="2" key="2">
    <citation type="submission" date="2015-06" db="UniProtKB">
        <authorList>
            <consortium name="EnsemblProtists"/>
        </authorList>
    </citation>
    <scope>IDENTIFICATION</scope>
    <source>
        <strain evidence="2">Pr102</strain>
    </source>
</reference>
<feature type="region of interest" description="Disordered" evidence="1">
    <location>
        <begin position="705"/>
        <end position="735"/>
    </location>
</feature>
<feature type="compositionally biased region" description="Basic residues" evidence="1">
    <location>
        <begin position="498"/>
        <end position="512"/>
    </location>
</feature>
<feature type="compositionally biased region" description="Basic residues" evidence="1">
    <location>
        <begin position="706"/>
        <end position="715"/>
    </location>
</feature>
<evidence type="ECO:0000313" key="3">
    <source>
        <dbReference type="Proteomes" id="UP000005238"/>
    </source>
</evidence>
<dbReference type="eggNOG" id="ENOG502SF58">
    <property type="taxonomic scope" value="Eukaryota"/>
</dbReference>
<evidence type="ECO:0000256" key="1">
    <source>
        <dbReference type="SAM" id="MobiDB-lite"/>
    </source>
</evidence>
<dbReference type="InParanoid" id="H3GRU9"/>
<proteinExistence type="predicted"/>
<dbReference type="EMBL" id="DS566039">
    <property type="status" value="NOT_ANNOTATED_CDS"/>
    <property type="molecule type" value="Genomic_DNA"/>
</dbReference>
<name>H3GRU9_PHYRM</name>
<reference evidence="3" key="1">
    <citation type="journal article" date="2006" name="Science">
        <title>Phytophthora genome sequences uncover evolutionary origins and mechanisms of pathogenesis.</title>
        <authorList>
            <person name="Tyler B.M."/>
            <person name="Tripathy S."/>
            <person name="Zhang X."/>
            <person name="Dehal P."/>
            <person name="Jiang R.H."/>
            <person name="Aerts A."/>
            <person name="Arredondo F.D."/>
            <person name="Baxter L."/>
            <person name="Bensasson D."/>
            <person name="Beynon J.L."/>
            <person name="Chapman J."/>
            <person name="Damasceno C.M."/>
            <person name="Dorrance A.E."/>
            <person name="Dou D."/>
            <person name="Dickerman A.W."/>
            <person name="Dubchak I.L."/>
            <person name="Garbelotto M."/>
            <person name="Gijzen M."/>
            <person name="Gordon S.G."/>
            <person name="Govers F."/>
            <person name="Grunwald N.J."/>
            <person name="Huang W."/>
            <person name="Ivors K.L."/>
            <person name="Jones R.W."/>
            <person name="Kamoun S."/>
            <person name="Krampis K."/>
            <person name="Lamour K.H."/>
            <person name="Lee M.K."/>
            <person name="McDonald W.H."/>
            <person name="Medina M."/>
            <person name="Meijer H.J."/>
            <person name="Nordberg E.K."/>
            <person name="Maclean D.J."/>
            <person name="Ospina-Giraldo M.D."/>
            <person name="Morris P.F."/>
            <person name="Phuntumart V."/>
            <person name="Putnam N.H."/>
            <person name="Rash S."/>
            <person name="Rose J.K."/>
            <person name="Sakihama Y."/>
            <person name="Salamov A.A."/>
            <person name="Savidor A."/>
            <person name="Scheuring C.F."/>
            <person name="Smith B.M."/>
            <person name="Sobral B.W."/>
            <person name="Terry A."/>
            <person name="Torto-Alalibo T.A."/>
            <person name="Win J."/>
            <person name="Xu Z."/>
            <person name="Zhang H."/>
            <person name="Grigoriev I.V."/>
            <person name="Rokhsar D.S."/>
            <person name="Boore J.L."/>
        </authorList>
    </citation>
    <scope>NUCLEOTIDE SEQUENCE [LARGE SCALE GENOMIC DNA]</scope>
    <source>
        <strain evidence="3">Pr102</strain>
    </source>
</reference>
<accession>H3GRU9</accession>
<feature type="region of interest" description="Disordered" evidence="1">
    <location>
        <begin position="1"/>
        <end position="23"/>
    </location>
</feature>
<dbReference type="PANTHER" id="PTHR38150">
    <property type="entry name" value="EF-HAND DOMAIN-CONTAINING PROTEIN"/>
    <property type="match status" value="1"/>
</dbReference>
<dbReference type="VEuPathDB" id="FungiDB:KRP22_11882"/>
<dbReference type="PANTHER" id="PTHR38150:SF1">
    <property type="entry name" value="PFU DOMAIN-CONTAINING PROTEIN"/>
    <property type="match status" value="1"/>
</dbReference>
<keyword evidence="3" id="KW-1185">Reference proteome</keyword>
<dbReference type="EnsemblProtists" id="Phyra79634">
    <property type="protein sequence ID" value="Phyra79634"/>
    <property type="gene ID" value="Phyra79634"/>
</dbReference>
<protein>
    <submittedName>
        <fullName evidence="2">Uncharacterized protein</fullName>
    </submittedName>
</protein>
<dbReference type="Proteomes" id="UP000005238">
    <property type="component" value="Unassembled WGS sequence"/>
</dbReference>
<dbReference type="AlphaFoldDB" id="H3GRU9"/>
<feature type="region of interest" description="Disordered" evidence="1">
    <location>
        <begin position="473"/>
        <end position="521"/>
    </location>
</feature>